<evidence type="ECO:0000256" key="4">
    <source>
        <dbReference type="ARBA" id="ARBA00022448"/>
    </source>
</evidence>
<dbReference type="Gene3D" id="3.40.1690.10">
    <property type="entry name" value="secretion proteins EscU"/>
    <property type="match status" value="1"/>
</dbReference>
<gene>
    <name evidence="13" type="primary">flhB3</name>
    <name evidence="12" type="synonym">flhB</name>
    <name evidence="13" type="ORF">DTL3_1607</name>
</gene>
<keyword evidence="10 12" id="KW-0472">Membrane</keyword>
<dbReference type="PRINTS" id="PR00950">
    <property type="entry name" value="TYPE3IMSPROT"/>
</dbReference>
<evidence type="ECO:0000256" key="1">
    <source>
        <dbReference type="ARBA" id="ARBA00004651"/>
    </source>
</evidence>
<keyword evidence="8 12" id="KW-0653">Protein transport</keyword>
<evidence type="ECO:0000256" key="8">
    <source>
        <dbReference type="ARBA" id="ARBA00022927"/>
    </source>
</evidence>
<dbReference type="Proteomes" id="UP000032809">
    <property type="component" value="Chromosome I"/>
</dbReference>
<feature type="transmembrane region" description="Helical" evidence="12">
    <location>
        <begin position="157"/>
        <end position="175"/>
    </location>
</feature>
<dbReference type="KEGG" id="dtn:DTL3_1607"/>
<evidence type="ECO:0000256" key="10">
    <source>
        <dbReference type="ARBA" id="ARBA00023136"/>
    </source>
</evidence>
<evidence type="ECO:0000256" key="5">
    <source>
        <dbReference type="ARBA" id="ARBA00022475"/>
    </source>
</evidence>
<name>A0A0C7NLX3_DEFTU</name>
<keyword evidence="13" id="KW-0282">Flagellum</keyword>
<dbReference type="InterPro" id="IPR029025">
    <property type="entry name" value="T3SS_substrate_exporter_C"/>
</dbReference>
<comment type="subcellular location">
    <subcellularLocation>
        <location evidence="1">Cell membrane</location>
        <topology evidence="1">Multi-pass membrane protein</topology>
    </subcellularLocation>
</comment>
<dbReference type="PATRIC" id="fig|1006576.9.peg.1603"/>
<evidence type="ECO:0000313" key="13">
    <source>
        <dbReference type="EMBL" id="CEP78896.1"/>
    </source>
</evidence>
<evidence type="ECO:0000256" key="2">
    <source>
        <dbReference type="ARBA" id="ARBA00010690"/>
    </source>
</evidence>
<proteinExistence type="inferred from homology"/>
<keyword evidence="9 12" id="KW-1133">Transmembrane helix</keyword>
<evidence type="ECO:0000256" key="7">
    <source>
        <dbReference type="ARBA" id="ARBA00022795"/>
    </source>
</evidence>
<reference evidence="14" key="1">
    <citation type="submission" date="2014-11" db="EMBL/GenBank/DDBJ databases">
        <authorList>
            <person name="Wibberg D."/>
        </authorList>
    </citation>
    <scope>NUCLEOTIDE SEQUENCE [LARGE SCALE GENOMIC DNA]</scope>
    <source>
        <strain evidence="14">L3</strain>
    </source>
</reference>
<evidence type="ECO:0000313" key="14">
    <source>
        <dbReference type="Proteomes" id="UP000032809"/>
    </source>
</evidence>
<evidence type="ECO:0000256" key="11">
    <source>
        <dbReference type="ARBA" id="ARBA00023225"/>
    </source>
</evidence>
<evidence type="ECO:0000256" key="12">
    <source>
        <dbReference type="RuleBase" id="RU364091"/>
    </source>
</evidence>
<dbReference type="NCBIfam" id="TIGR00328">
    <property type="entry name" value="flhB"/>
    <property type="match status" value="1"/>
</dbReference>
<keyword evidence="5 12" id="KW-1003">Cell membrane</keyword>
<comment type="function">
    <text evidence="12">Required for formation of the rod structure in the basal body of the flagellar apparatus. Together with FliI and FliH, may constitute the export apparatus of flagellin.</text>
</comment>
<dbReference type="PANTHER" id="PTHR30531:SF12">
    <property type="entry name" value="FLAGELLAR BIOSYNTHETIC PROTEIN FLHB"/>
    <property type="match status" value="1"/>
</dbReference>
<dbReference type="InterPro" id="IPR006135">
    <property type="entry name" value="T3SS_substrate_exporter"/>
</dbReference>
<dbReference type="HOGENOM" id="CLU_041013_1_2_0"/>
<dbReference type="GO" id="GO:0009306">
    <property type="term" value="P:protein secretion"/>
    <property type="evidence" value="ECO:0007669"/>
    <property type="project" value="InterPro"/>
</dbReference>
<sequence length="363" mass="42044">MDKKIDDSFVKIDLQLFADPEKTEQPTPRRLEKAREEGNIPVSNEFNMAMSLLAMSMLLMFIFNPLLSDIGQLFHDYFALNIEFEGPELLAYEIKSHINLYIKLILFFGVSVIVSSILGMIQTKFLFTSKSLKFDLSRINPINGFKRLFSMRSVVELLKAILKLFVVGFLTYNIIKGNWDTFLSLSDQEVGASFKIIFDMIINILFQLGLALLILSLFDFWYQRYAYIQDLKMSKYEIKQEMKEIEGNPEIKQRQREIMRRMLMTRMMQKVPEADVVVTNPTHYAVALQYDVETMDAPIVVAKGVDEIAFKIRDIAFKNGIPIIQRPSLARKLYEEVDINEEIPEELYTVVAEVLAYVYKISG</sequence>
<keyword evidence="13" id="KW-0969">Cilium</keyword>
<accession>A0A0C7NLX3</accession>
<feature type="transmembrane region" description="Helical" evidence="12">
    <location>
        <begin position="100"/>
        <end position="121"/>
    </location>
</feature>
<comment type="similarity">
    <text evidence="2 12">Belongs to the type III secretion exporter family.</text>
</comment>
<keyword evidence="7 12" id="KW-1005">Bacterial flagellum biogenesis</keyword>
<feature type="transmembrane region" description="Helical" evidence="12">
    <location>
        <begin position="49"/>
        <end position="67"/>
    </location>
</feature>
<keyword evidence="13" id="KW-0966">Cell projection</keyword>
<dbReference type="STRING" id="1006576.DTL3_1607"/>
<keyword evidence="4 12" id="KW-0813">Transport</keyword>
<keyword evidence="11 12" id="KW-1006">Bacterial flagellum protein export</keyword>
<dbReference type="AlphaFoldDB" id="A0A0C7NLX3"/>
<dbReference type="InterPro" id="IPR006136">
    <property type="entry name" value="FlhB"/>
</dbReference>
<organism evidence="13 14">
    <name type="scientific">Defluviitoga tunisiensis</name>
    <dbReference type="NCBI Taxonomy" id="1006576"/>
    <lineage>
        <taxon>Bacteria</taxon>
        <taxon>Thermotogati</taxon>
        <taxon>Thermotogota</taxon>
        <taxon>Thermotogae</taxon>
        <taxon>Petrotogales</taxon>
        <taxon>Petrotogaceae</taxon>
        <taxon>Defluviitoga</taxon>
    </lineage>
</organism>
<dbReference type="GO" id="GO:0005886">
    <property type="term" value="C:plasma membrane"/>
    <property type="evidence" value="ECO:0007669"/>
    <property type="project" value="UniProtKB-SubCell"/>
</dbReference>
<dbReference type="Pfam" id="PF01312">
    <property type="entry name" value="Bac_export_2"/>
    <property type="match status" value="1"/>
</dbReference>
<evidence type="ECO:0000256" key="3">
    <source>
        <dbReference type="ARBA" id="ARBA00021622"/>
    </source>
</evidence>
<evidence type="ECO:0000256" key="9">
    <source>
        <dbReference type="ARBA" id="ARBA00022989"/>
    </source>
</evidence>
<dbReference type="PANTHER" id="PTHR30531">
    <property type="entry name" value="FLAGELLAR BIOSYNTHETIC PROTEIN FLHB"/>
    <property type="match status" value="1"/>
</dbReference>
<feature type="transmembrane region" description="Helical" evidence="12">
    <location>
        <begin position="195"/>
        <end position="222"/>
    </location>
</feature>
<dbReference type="SUPFAM" id="SSF160544">
    <property type="entry name" value="EscU C-terminal domain-like"/>
    <property type="match status" value="1"/>
</dbReference>
<evidence type="ECO:0000256" key="6">
    <source>
        <dbReference type="ARBA" id="ARBA00022692"/>
    </source>
</evidence>
<dbReference type="OrthoDB" id="9807950at2"/>
<keyword evidence="6 12" id="KW-0812">Transmembrane</keyword>
<dbReference type="EMBL" id="LN824141">
    <property type="protein sequence ID" value="CEP78896.1"/>
    <property type="molecule type" value="Genomic_DNA"/>
</dbReference>
<protein>
    <recommendedName>
        <fullName evidence="3 12">Flagellar biosynthetic protein FlhB</fullName>
    </recommendedName>
</protein>
<dbReference type="RefSeq" id="WP_052670526.1">
    <property type="nucleotide sequence ID" value="NZ_LN824141.1"/>
</dbReference>
<keyword evidence="14" id="KW-1185">Reference proteome</keyword>
<dbReference type="FunFam" id="3.40.1690.10:FF:000001">
    <property type="entry name" value="Flagellar biosynthetic protein FlhB"/>
    <property type="match status" value="1"/>
</dbReference>
<dbReference type="GO" id="GO:0044780">
    <property type="term" value="P:bacterial-type flagellum assembly"/>
    <property type="evidence" value="ECO:0007669"/>
    <property type="project" value="InterPro"/>
</dbReference>